<dbReference type="InterPro" id="IPR050476">
    <property type="entry name" value="Insect_CytP450_Detox"/>
</dbReference>
<evidence type="ECO:0000313" key="19">
    <source>
        <dbReference type="Proteomes" id="UP000653454"/>
    </source>
</evidence>
<evidence type="ECO:0000256" key="10">
    <source>
        <dbReference type="ARBA" id="ARBA00022848"/>
    </source>
</evidence>
<evidence type="ECO:0000256" key="15">
    <source>
        <dbReference type="ARBA" id="ARBA00047827"/>
    </source>
</evidence>
<evidence type="ECO:0000256" key="5">
    <source>
        <dbReference type="ARBA" id="ARBA00010617"/>
    </source>
</evidence>
<dbReference type="PRINTS" id="PR00385">
    <property type="entry name" value="P450"/>
</dbReference>
<dbReference type="PRINTS" id="PR00465">
    <property type="entry name" value="EP450IV"/>
</dbReference>
<dbReference type="EMBL" id="CAJHNJ030000092">
    <property type="protein sequence ID" value="CAG9135003.1"/>
    <property type="molecule type" value="Genomic_DNA"/>
</dbReference>
<dbReference type="PANTHER" id="PTHR24292">
    <property type="entry name" value="CYTOCHROME P450"/>
    <property type="match status" value="1"/>
</dbReference>
<evidence type="ECO:0000256" key="6">
    <source>
        <dbReference type="ARBA" id="ARBA00012109"/>
    </source>
</evidence>
<keyword evidence="13 17" id="KW-0503">Monooxygenase</keyword>
<dbReference type="Gene3D" id="1.10.630.10">
    <property type="entry name" value="Cytochrome P450"/>
    <property type="match status" value="1"/>
</dbReference>
<evidence type="ECO:0000256" key="17">
    <source>
        <dbReference type="RuleBase" id="RU000461"/>
    </source>
</evidence>
<organism evidence="18 19">
    <name type="scientific">Plutella xylostella</name>
    <name type="common">Diamondback moth</name>
    <name type="synonym">Plutella maculipennis</name>
    <dbReference type="NCBI Taxonomy" id="51655"/>
    <lineage>
        <taxon>Eukaryota</taxon>
        <taxon>Metazoa</taxon>
        <taxon>Ecdysozoa</taxon>
        <taxon>Arthropoda</taxon>
        <taxon>Hexapoda</taxon>
        <taxon>Insecta</taxon>
        <taxon>Pterygota</taxon>
        <taxon>Neoptera</taxon>
        <taxon>Endopterygota</taxon>
        <taxon>Lepidoptera</taxon>
        <taxon>Glossata</taxon>
        <taxon>Ditrysia</taxon>
        <taxon>Yponomeutoidea</taxon>
        <taxon>Plutellidae</taxon>
        <taxon>Plutella</taxon>
    </lineage>
</organism>
<gene>
    <name evidence="18" type="ORF">PLXY2_LOCUS13260</name>
</gene>
<evidence type="ECO:0000256" key="8">
    <source>
        <dbReference type="ARBA" id="ARBA00022723"/>
    </source>
</evidence>
<evidence type="ECO:0000256" key="16">
    <source>
        <dbReference type="PIRSR" id="PIRSR602403-1"/>
    </source>
</evidence>
<evidence type="ECO:0000256" key="2">
    <source>
        <dbReference type="ARBA" id="ARBA00003690"/>
    </source>
</evidence>
<dbReference type="InterPro" id="IPR036396">
    <property type="entry name" value="Cyt_P450_sf"/>
</dbReference>
<keyword evidence="14" id="KW-0472">Membrane</keyword>
<evidence type="ECO:0000256" key="12">
    <source>
        <dbReference type="ARBA" id="ARBA00023004"/>
    </source>
</evidence>
<evidence type="ECO:0000256" key="1">
    <source>
        <dbReference type="ARBA" id="ARBA00001971"/>
    </source>
</evidence>
<evidence type="ECO:0000256" key="14">
    <source>
        <dbReference type="ARBA" id="ARBA00023136"/>
    </source>
</evidence>
<dbReference type="PROSITE" id="PS00086">
    <property type="entry name" value="CYTOCHROME_P450"/>
    <property type="match status" value="1"/>
</dbReference>
<evidence type="ECO:0000313" key="18">
    <source>
        <dbReference type="EMBL" id="CAG9135003.1"/>
    </source>
</evidence>
<dbReference type="AlphaFoldDB" id="A0A8S4G1J6"/>
<dbReference type="InterPro" id="IPR017972">
    <property type="entry name" value="Cyt_P450_CS"/>
</dbReference>
<dbReference type="FunFam" id="1.10.630.10:FF:000042">
    <property type="entry name" value="Cytochrome P450"/>
    <property type="match status" value="1"/>
</dbReference>
<dbReference type="CDD" id="cd11056">
    <property type="entry name" value="CYP6-like"/>
    <property type="match status" value="1"/>
</dbReference>
<keyword evidence="8 16" id="KW-0479">Metal-binding</keyword>
<comment type="cofactor">
    <cofactor evidence="1 16">
        <name>heme</name>
        <dbReference type="ChEBI" id="CHEBI:30413"/>
    </cofactor>
</comment>
<keyword evidence="7 16" id="KW-0349">Heme</keyword>
<keyword evidence="11 17" id="KW-0560">Oxidoreductase</keyword>
<dbReference type="InterPro" id="IPR002403">
    <property type="entry name" value="Cyt_P450_E_grp-IV"/>
</dbReference>
<dbReference type="GO" id="GO:0016712">
    <property type="term" value="F:oxidoreductase activity, acting on paired donors, with incorporation or reduction of molecular oxygen, reduced flavin or flavoprotein as one donor, and incorporation of one atom of oxygen"/>
    <property type="evidence" value="ECO:0007669"/>
    <property type="project" value="UniProtKB-EC"/>
</dbReference>
<dbReference type="GO" id="GO:0020037">
    <property type="term" value="F:heme binding"/>
    <property type="evidence" value="ECO:0007669"/>
    <property type="project" value="InterPro"/>
</dbReference>
<comment type="catalytic activity">
    <reaction evidence="15">
        <text>an organic molecule + reduced [NADPH--hemoprotein reductase] + O2 = an alcohol + oxidized [NADPH--hemoprotein reductase] + H2O + H(+)</text>
        <dbReference type="Rhea" id="RHEA:17149"/>
        <dbReference type="Rhea" id="RHEA-COMP:11964"/>
        <dbReference type="Rhea" id="RHEA-COMP:11965"/>
        <dbReference type="ChEBI" id="CHEBI:15377"/>
        <dbReference type="ChEBI" id="CHEBI:15378"/>
        <dbReference type="ChEBI" id="CHEBI:15379"/>
        <dbReference type="ChEBI" id="CHEBI:30879"/>
        <dbReference type="ChEBI" id="CHEBI:57618"/>
        <dbReference type="ChEBI" id="CHEBI:58210"/>
        <dbReference type="ChEBI" id="CHEBI:142491"/>
        <dbReference type="EC" id="1.14.14.1"/>
    </reaction>
</comment>
<dbReference type="PANTHER" id="PTHR24292:SF54">
    <property type="entry name" value="CYP9F3-RELATED"/>
    <property type="match status" value="1"/>
</dbReference>
<comment type="subcellular location">
    <subcellularLocation>
        <location evidence="4">Endoplasmic reticulum membrane</location>
        <topology evidence="4">Peripheral membrane protein</topology>
    </subcellularLocation>
    <subcellularLocation>
        <location evidence="3">Microsome membrane</location>
        <topology evidence="3">Peripheral membrane protein</topology>
    </subcellularLocation>
</comment>
<dbReference type="GO" id="GO:0005789">
    <property type="term" value="C:endoplasmic reticulum membrane"/>
    <property type="evidence" value="ECO:0007669"/>
    <property type="project" value="UniProtKB-SubCell"/>
</dbReference>
<evidence type="ECO:0000256" key="13">
    <source>
        <dbReference type="ARBA" id="ARBA00023033"/>
    </source>
</evidence>
<dbReference type="EC" id="1.14.14.1" evidence="6"/>
<dbReference type="InterPro" id="IPR001128">
    <property type="entry name" value="Cyt_P450"/>
</dbReference>
<proteinExistence type="inferred from homology"/>
<dbReference type="Pfam" id="PF00067">
    <property type="entry name" value="p450"/>
    <property type="match status" value="1"/>
</dbReference>
<comment type="function">
    <text evidence="2">May be involved in the metabolism of insect hormones and in the breakdown of synthetic insecticides.</text>
</comment>
<comment type="caution">
    <text evidence="18">The sequence shown here is derived from an EMBL/GenBank/DDBJ whole genome shotgun (WGS) entry which is preliminary data.</text>
</comment>
<evidence type="ECO:0000256" key="9">
    <source>
        <dbReference type="ARBA" id="ARBA00022824"/>
    </source>
</evidence>
<comment type="similarity">
    <text evidence="5 17">Belongs to the cytochrome P450 family.</text>
</comment>
<reference evidence="18" key="1">
    <citation type="submission" date="2020-11" db="EMBL/GenBank/DDBJ databases">
        <authorList>
            <person name="Whiteford S."/>
        </authorList>
    </citation>
    <scope>NUCLEOTIDE SEQUENCE</scope>
</reference>
<sequence length="520" mass="59821">MITEILVFISTTIVFYALYTYKKGHYYFQSRGLKYIQGVPLFGNTLRSTFGGHHMIYDIDQVYKAFPNEKYVGYMEGTKPHVLVRDPALIRQLTVKDFDHFLDHKSFFTDQIFMDSLFMMKGDRWRHMRATLSPAFTGSKMKQMVPFMNEISLNIVDYLKEKEGETINVDDIIRRYSNDVIASTAFGIQVNSLRDPDNEFYRTGQAVMTFTLYQKLKLVFMTMFPGLMKHADIFPQSATEFFKRIVSETMEYREKNNIERPDMIQLLMEAKKGTLKAQGEDKLDKIGFATTEDVEVKPQSEKSDWTQDELAAQAFLFFAAGFESAASAIALAIHELAINPAVQSRLYDEVKQTHDKHGRVNYEVIQGMKYLDCVFSETLRKWSPAIVMDRVCVRPYTLPPASEGAKPVKVNVGDVLYNVVNSLQLDPQYYPDPLKFDPDRFSDERKHEIQPTTYVPFGNGPRNCIASRFAILEAKVLMFHLILNFEVLKTEKTLDPIVLRAGDFSIKVKGGSYVQCRARK</sequence>
<keyword evidence="12 16" id="KW-0408">Iron</keyword>
<evidence type="ECO:0000256" key="3">
    <source>
        <dbReference type="ARBA" id="ARBA00004174"/>
    </source>
</evidence>
<keyword evidence="9" id="KW-0256">Endoplasmic reticulum</keyword>
<evidence type="ECO:0000256" key="7">
    <source>
        <dbReference type="ARBA" id="ARBA00022617"/>
    </source>
</evidence>
<protein>
    <recommendedName>
        <fullName evidence="6">unspecific monooxygenase</fullName>
        <ecNumber evidence="6">1.14.14.1</ecNumber>
    </recommendedName>
</protein>
<keyword evidence="19" id="KW-1185">Reference proteome</keyword>
<dbReference type="SUPFAM" id="SSF48264">
    <property type="entry name" value="Cytochrome P450"/>
    <property type="match status" value="1"/>
</dbReference>
<evidence type="ECO:0000256" key="4">
    <source>
        <dbReference type="ARBA" id="ARBA00004406"/>
    </source>
</evidence>
<keyword evidence="10" id="KW-0492">Microsome</keyword>
<evidence type="ECO:0000256" key="11">
    <source>
        <dbReference type="ARBA" id="ARBA00023002"/>
    </source>
</evidence>
<dbReference type="Proteomes" id="UP000653454">
    <property type="component" value="Unassembled WGS sequence"/>
</dbReference>
<feature type="binding site" description="axial binding residue" evidence="16">
    <location>
        <position position="464"/>
    </location>
    <ligand>
        <name>heme</name>
        <dbReference type="ChEBI" id="CHEBI:30413"/>
    </ligand>
    <ligandPart>
        <name>Fe</name>
        <dbReference type="ChEBI" id="CHEBI:18248"/>
    </ligandPart>
</feature>
<name>A0A8S4G1J6_PLUXY</name>
<dbReference type="GO" id="GO:0005506">
    <property type="term" value="F:iron ion binding"/>
    <property type="evidence" value="ECO:0007669"/>
    <property type="project" value="InterPro"/>
</dbReference>
<accession>A0A8S4G1J6</accession>